<dbReference type="PROSITE" id="PS50893">
    <property type="entry name" value="ABC_TRANSPORTER_2"/>
    <property type="match status" value="1"/>
</dbReference>
<comment type="caution">
    <text evidence="7">The sequence shown here is derived from an EMBL/GenBank/DDBJ whole genome shotgun (WGS) entry which is preliminary data.</text>
</comment>
<name>A0ABT5CFI6_9BACT</name>
<proteinExistence type="inferred from homology"/>
<dbReference type="Proteomes" id="UP001217485">
    <property type="component" value="Unassembled WGS sequence"/>
</dbReference>
<dbReference type="SMART" id="SM00382">
    <property type="entry name" value="AAA"/>
    <property type="match status" value="1"/>
</dbReference>
<dbReference type="GO" id="GO:0005524">
    <property type="term" value="F:ATP binding"/>
    <property type="evidence" value="ECO:0007669"/>
    <property type="project" value="UniProtKB-KW"/>
</dbReference>
<dbReference type="PANTHER" id="PTHR43335:SF4">
    <property type="entry name" value="ABC TRANSPORTER, ATP-BINDING PROTEIN"/>
    <property type="match status" value="1"/>
</dbReference>
<evidence type="ECO:0000313" key="7">
    <source>
        <dbReference type="EMBL" id="MDC0685152.1"/>
    </source>
</evidence>
<keyword evidence="2" id="KW-0813">Transport</keyword>
<keyword evidence="3" id="KW-0547">Nucleotide-binding</keyword>
<dbReference type="CDD" id="cd03230">
    <property type="entry name" value="ABC_DR_subfamily_A"/>
    <property type="match status" value="1"/>
</dbReference>
<dbReference type="Pfam" id="PF00005">
    <property type="entry name" value="ABC_tran"/>
    <property type="match status" value="1"/>
</dbReference>
<sequence>MIEVEHLSKSYGPHQAVSDLSFQVSQGEIVGFLGPNGAGKSTTLRILAGFLGATSGRVRIAGHDIAEEPMRARASLGYMPETSPLYPEMRVSEYLAFRAELKLVPRRARGEAVARALRDARVEDVASVLIGHLSKGYRQRVGLADALVGDPPLLILDEPTAGLDPNQIREVRALVRRLGPGRTVLLSTHILSEVEATCTRALVIARGRLVAEGSIDEIRAMRRSSGARVVVRGAADAALAVARGAAQVRSAEAEDAGEAARLTVEFDAGADAGEAAERLVAALVAAGFGVRELVPCAPSLEQVFSELTAADDADARGAAGEPAEPGAEGGEAPRPAAGNRKKKGSAARRGEGGAVKERR</sequence>
<evidence type="ECO:0000313" key="8">
    <source>
        <dbReference type="Proteomes" id="UP001217485"/>
    </source>
</evidence>
<organism evidence="7 8">
    <name type="scientific">Sorangium atrum</name>
    <dbReference type="NCBI Taxonomy" id="2995308"/>
    <lineage>
        <taxon>Bacteria</taxon>
        <taxon>Pseudomonadati</taxon>
        <taxon>Myxococcota</taxon>
        <taxon>Polyangia</taxon>
        <taxon>Polyangiales</taxon>
        <taxon>Polyangiaceae</taxon>
        <taxon>Sorangium</taxon>
    </lineage>
</organism>
<feature type="compositionally biased region" description="Basic and acidic residues" evidence="5">
    <location>
        <begin position="348"/>
        <end position="359"/>
    </location>
</feature>
<accession>A0ABT5CFI6</accession>
<reference evidence="7 8" key="1">
    <citation type="submission" date="2023-01" db="EMBL/GenBank/DDBJ databases">
        <title>Minimal conservation of predation-associated metabolite biosynthetic gene clusters underscores biosynthetic potential of Myxococcota including descriptions for ten novel species: Archangium lansinium sp. nov., Myxococcus landrumus sp. nov., Nannocystis bai.</title>
        <authorList>
            <person name="Ahearne A."/>
            <person name="Stevens C."/>
            <person name="Dowd S."/>
        </authorList>
    </citation>
    <scope>NUCLEOTIDE SEQUENCE [LARGE SCALE GENOMIC DNA]</scope>
    <source>
        <strain evidence="7 8">WIWO2</strain>
    </source>
</reference>
<evidence type="ECO:0000256" key="1">
    <source>
        <dbReference type="ARBA" id="ARBA00005417"/>
    </source>
</evidence>
<dbReference type="Gene3D" id="3.40.50.300">
    <property type="entry name" value="P-loop containing nucleotide triphosphate hydrolases"/>
    <property type="match status" value="1"/>
</dbReference>
<dbReference type="SUPFAM" id="SSF52540">
    <property type="entry name" value="P-loop containing nucleoside triphosphate hydrolases"/>
    <property type="match status" value="1"/>
</dbReference>
<dbReference type="EMBL" id="JAQNDK010000006">
    <property type="protein sequence ID" value="MDC0685152.1"/>
    <property type="molecule type" value="Genomic_DNA"/>
</dbReference>
<gene>
    <name evidence="7" type="ORF">POL72_45990</name>
</gene>
<feature type="compositionally biased region" description="Low complexity" evidence="5">
    <location>
        <begin position="316"/>
        <end position="338"/>
    </location>
</feature>
<evidence type="ECO:0000256" key="3">
    <source>
        <dbReference type="ARBA" id="ARBA00022741"/>
    </source>
</evidence>
<evidence type="ECO:0000256" key="4">
    <source>
        <dbReference type="ARBA" id="ARBA00022840"/>
    </source>
</evidence>
<dbReference type="PANTHER" id="PTHR43335">
    <property type="entry name" value="ABC TRANSPORTER, ATP-BINDING PROTEIN"/>
    <property type="match status" value="1"/>
</dbReference>
<dbReference type="InterPro" id="IPR003439">
    <property type="entry name" value="ABC_transporter-like_ATP-bd"/>
</dbReference>
<evidence type="ECO:0000259" key="6">
    <source>
        <dbReference type="PROSITE" id="PS50893"/>
    </source>
</evidence>
<dbReference type="InterPro" id="IPR003593">
    <property type="entry name" value="AAA+_ATPase"/>
</dbReference>
<feature type="domain" description="ABC transporter" evidence="6">
    <location>
        <begin position="2"/>
        <end position="231"/>
    </location>
</feature>
<keyword evidence="4 7" id="KW-0067">ATP-binding</keyword>
<evidence type="ECO:0000256" key="2">
    <source>
        <dbReference type="ARBA" id="ARBA00022448"/>
    </source>
</evidence>
<comment type="similarity">
    <text evidence="1">Belongs to the ABC transporter superfamily.</text>
</comment>
<dbReference type="InterPro" id="IPR027417">
    <property type="entry name" value="P-loop_NTPase"/>
</dbReference>
<dbReference type="RefSeq" id="WP_272103260.1">
    <property type="nucleotide sequence ID" value="NZ_JAQNDK010000006.1"/>
</dbReference>
<evidence type="ECO:0000256" key="5">
    <source>
        <dbReference type="SAM" id="MobiDB-lite"/>
    </source>
</evidence>
<keyword evidence="8" id="KW-1185">Reference proteome</keyword>
<feature type="region of interest" description="Disordered" evidence="5">
    <location>
        <begin position="311"/>
        <end position="359"/>
    </location>
</feature>
<protein>
    <submittedName>
        <fullName evidence="7">ABC transporter ATP-binding protein</fullName>
    </submittedName>
</protein>